<keyword evidence="4" id="KW-0732">Signal</keyword>
<dbReference type="RefSeq" id="WP_131894210.1">
    <property type="nucleotide sequence ID" value="NZ_SMKZ01000012.1"/>
</dbReference>
<gene>
    <name evidence="6" type="ORF">E1269_10745</name>
</gene>
<dbReference type="Pfam" id="PF00150">
    <property type="entry name" value="Cellulase"/>
    <property type="match status" value="1"/>
</dbReference>
<dbReference type="Gene3D" id="3.20.20.80">
    <property type="entry name" value="Glycosidases"/>
    <property type="match status" value="1"/>
</dbReference>
<evidence type="ECO:0000259" key="5">
    <source>
        <dbReference type="Pfam" id="PF00150"/>
    </source>
</evidence>
<dbReference type="InterPro" id="IPR017853">
    <property type="entry name" value="GH"/>
</dbReference>
<sequence>MRVLSHRLPVASAVLIAGSVLAAVPAGAEEATADPGVAGVAAGSGSLVVAGTSTPYVPQGFNSVGILYPEEYPQLCDSIGMNQETRDELSDVRAAMVNDTAEQILAMKTYWNADAVRFQVSQGALALEATDPGPDPYTDTVLDVVAQARALGMVVIVSVQTQTYGCTPRVDGDQVKLPNEDTLAAWTQLAPSWGDDKGIVLEIFNEPQSKRPCPTGVDWSWPEWAYGCDTDPDTGIDGMVPLGLAVRELAPDNVLLFDGDNNAGKFNDFVPPPEMPDNSAYAVHPYFYADGPTGDGPAGGEGWDDRFGHLQDSGEALVATEWNGSASCREPELAAELVQDYLPAHDIGLFVHSWDAPAARLVSATYEPVDSVTKCPEFTGASLAYDQFWSQAAGGDPAPEVHVASVGMSGGSVDAVTVAMADTGSDDGASGPLEVRSVLLLVQQAGTGRTTAVTSMSLDTTEPWANGSLTLATASGLADRRIAASSGDVLIVRVRYSGGESREIAYPVG</sequence>
<comment type="similarity">
    <text evidence="3">Belongs to the glycosyl hydrolase 5 (cellulase A) family.</text>
</comment>
<dbReference type="OrthoDB" id="182870at2"/>
<dbReference type="InParanoid" id="A0A4R5DGB5"/>
<comment type="caution">
    <text evidence="6">The sequence shown here is derived from an EMBL/GenBank/DDBJ whole genome shotgun (WGS) entry which is preliminary data.</text>
</comment>
<dbReference type="SUPFAM" id="SSF51445">
    <property type="entry name" value="(Trans)glycosidases"/>
    <property type="match status" value="1"/>
</dbReference>
<proteinExistence type="inferred from homology"/>
<name>A0A4R5DGB5_9ACTN</name>
<evidence type="ECO:0000256" key="4">
    <source>
        <dbReference type="SAM" id="SignalP"/>
    </source>
</evidence>
<evidence type="ECO:0000313" key="6">
    <source>
        <dbReference type="EMBL" id="TDE10951.1"/>
    </source>
</evidence>
<feature type="domain" description="Glycoside hydrolase family 5" evidence="5">
    <location>
        <begin position="93"/>
        <end position="354"/>
    </location>
</feature>
<dbReference type="PANTHER" id="PTHR34142:SF1">
    <property type="entry name" value="GLYCOSIDE HYDROLASE FAMILY 5 DOMAIN-CONTAINING PROTEIN"/>
    <property type="match status" value="1"/>
</dbReference>
<evidence type="ECO:0000256" key="1">
    <source>
        <dbReference type="ARBA" id="ARBA00022801"/>
    </source>
</evidence>
<evidence type="ECO:0000313" key="7">
    <source>
        <dbReference type="Proteomes" id="UP000294739"/>
    </source>
</evidence>
<dbReference type="GO" id="GO:0004553">
    <property type="term" value="F:hydrolase activity, hydrolyzing O-glycosyl compounds"/>
    <property type="evidence" value="ECO:0007669"/>
    <property type="project" value="InterPro"/>
</dbReference>
<dbReference type="AlphaFoldDB" id="A0A4R5DGB5"/>
<dbReference type="Proteomes" id="UP000294739">
    <property type="component" value="Unassembled WGS sequence"/>
</dbReference>
<reference evidence="6 7" key="1">
    <citation type="submission" date="2019-03" db="EMBL/GenBank/DDBJ databases">
        <title>Draft genome sequences of novel Actinobacteria.</title>
        <authorList>
            <person name="Sahin N."/>
            <person name="Ay H."/>
            <person name="Saygin H."/>
        </authorList>
    </citation>
    <scope>NUCLEOTIDE SEQUENCE [LARGE SCALE GENOMIC DNA]</scope>
    <source>
        <strain evidence="6 7">5K138</strain>
    </source>
</reference>
<keyword evidence="7" id="KW-1185">Reference proteome</keyword>
<dbReference type="InterPro" id="IPR001547">
    <property type="entry name" value="Glyco_hydro_5"/>
</dbReference>
<evidence type="ECO:0000256" key="2">
    <source>
        <dbReference type="ARBA" id="ARBA00023295"/>
    </source>
</evidence>
<keyword evidence="2 3" id="KW-0326">Glycosidase</keyword>
<feature type="signal peptide" evidence="4">
    <location>
        <begin position="1"/>
        <end position="22"/>
    </location>
</feature>
<evidence type="ECO:0000256" key="3">
    <source>
        <dbReference type="RuleBase" id="RU361153"/>
    </source>
</evidence>
<dbReference type="GO" id="GO:0009251">
    <property type="term" value="P:glucan catabolic process"/>
    <property type="evidence" value="ECO:0007669"/>
    <property type="project" value="TreeGrafter"/>
</dbReference>
<feature type="chain" id="PRO_5038939563" description="Glycoside hydrolase family 5 domain-containing protein" evidence="4">
    <location>
        <begin position="23"/>
        <end position="509"/>
    </location>
</feature>
<accession>A0A4R5DGB5</accession>
<organism evidence="6 7">
    <name type="scientific">Jiangella asiatica</name>
    <dbReference type="NCBI Taxonomy" id="2530372"/>
    <lineage>
        <taxon>Bacteria</taxon>
        <taxon>Bacillati</taxon>
        <taxon>Actinomycetota</taxon>
        <taxon>Actinomycetes</taxon>
        <taxon>Jiangellales</taxon>
        <taxon>Jiangellaceae</taxon>
        <taxon>Jiangella</taxon>
    </lineage>
</organism>
<dbReference type="EMBL" id="SMKZ01000012">
    <property type="protein sequence ID" value="TDE10951.1"/>
    <property type="molecule type" value="Genomic_DNA"/>
</dbReference>
<protein>
    <recommendedName>
        <fullName evidence="5">Glycoside hydrolase family 5 domain-containing protein</fullName>
    </recommendedName>
</protein>
<keyword evidence="1 3" id="KW-0378">Hydrolase</keyword>
<dbReference type="PANTHER" id="PTHR34142">
    <property type="entry name" value="ENDO-BETA-1,4-GLUCANASE A"/>
    <property type="match status" value="1"/>
</dbReference>